<feature type="domain" description="SD-repeat containing protein B" evidence="6">
    <location>
        <begin position="618"/>
        <end position="689"/>
    </location>
</feature>
<dbReference type="EMBL" id="PPPD01000003">
    <property type="protein sequence ID" value="PNY79551.1"/>
    <property type="molecule type" value="Genomic_DNA"/>
</dbReference>
<dbReference type="InterPro" id="IPR001434">
    <property type="entry name" value="OmcB-like_DUF11"/>
</dbReference>
<evidence type="ECO:0000313" key="7">
    <source>
        <dbReference type="EMBL" id="PNY79551.1"/>
    </source>
</evidence>
<keyword evidence="2" id="KW-0964">Secreted</keyword>
<evidence type="ECO:0000313" key="8">
    <source>
        <dbReference type="Proteomes" id="UP000236379"/>
    </source>
</evidence>
<dbReference type="Pfam" id="PF17210">
    <property type="entry name" value="SdrD_B"/>
    <property type="match status" value="1"/>
</dbReference>
<feature type="region of interest" description="Disordered" evidence="4">
    <location>
        <begin position="387"/>
        <end position="412"/>
    </location>
</feature>
<dbReference type="InterPro" id="IPR051172">
    <property type="entry name" value="Chlamydia_OmcB"/>
</dbReference>
<dbReference type="PANTHER" id="PTHR34819:SF3">
    <property type="entry name" value="CELL SURFACE PROTEIN"/>
    <property type="match status" value="1"/>
</dbReference>
<comment type="caution">
    <text evidence="7">The sequence shown here is derived from an EMBL/GenBank/DDBJ whole genome shotgun (WGS) entry which is preliminary data.</text>
</comment>
<protein>
    <recommendedName>
        <fullName evidence="9">DUF11 domain-containing protein</fullName>
    </recommendedName>
</protein>
<keyword evidence="3" id="KW-0732">Signal</keyword>
<feature type="region of interest" description="Disordered" evidence="4">
    <location>
        <begin position="229"/>
        <end position="279"/>
    </location>
</feature>
<evidence type="ECO:0000259" key="6">
    <source>
        <dbReference type="Pfam" id="PF17210"/>
    </source>
</evidence>
<gene>
    <name evidence="7" type="ORF">CVO96_19185</name>
</gene>
<feature type="compositionally biased region" description="Gly residues" evidence="4">
    <location>
        <begin position="262"/>
        <end position="277"/>
    </location>
</feature>
<feature type="region of interest" description="Disordered" evidence="4">
    <location>
        <begin position="676"/>
        <end position="699"/>
    </location>
</feature>
<reference evidence="7 8" key="1">
    <citation type="submission" date="2018-01" db="EMBL/GenBank/DDBJ databases">
        <title>Deinococcus koreensis sp. nov., a radiation-resistant bacterium isolated from river water.</title>
        <authorList>
            <person name="Choi A."/>
        </authorList>
    </citation>
    <scope>NUCLEOTIDE SEQUENCE [LARGE SCALE GENOMIC DNA]</scope>
    <source>
        <strain evidence="7 8">SJW1-2</strain>
    </source>
</reference>
<sequence>MPGSASIVNTYYPGTASAGAGSTSLILGTATGDTSKSITRGDLLLVMQMQDAAINSGNSLSYGSGTGTGRGSTTLNNAGRYEYVKATSDLAGGSVTVQGQGTGGGLLNTYTYAAASTTQGQRRFQVIRVPQYSSANLSSALTAAAWNGTTGGVLALDVAGTANLNNATVNVSGKGFRGGAGRQLAGATGIGTGTDFVNSSGKPAHGGKGEGIAGTPRYVNSGTALLDATDEGYPGGSMARGAPGTAGGGGTDSNPTANDQNSGGGGGANGGGGGQGGNSWSAAASVGGIGGESFTAAFDRLTLGGGGGAGSTNNGTGSPAGFSSSGAAGGGMIFLRAGSVTGTGTLNANGAAASDSVLNDGSGGGGAGGSVLVSSVAALPSSLTVTANGGKGGTNTGGGSPHGPGGGGGGGVVVLSRSGPAISFAAGQNGTTSGGGAFGAVPGDAGKSIVLPTTGSVPGVSQDAGCLPQLSVGKTTGTPNRLLGTDATATYTITVSNGSGRAEASEVNLSDTLPAPLTYATTGTVTLTGGATRTATTNPGANAAVPAWGTFTIPGGGSVALTFTVNLNGAAVGTYQNPATVSYLNPIRTTATDTTTATYDPASSTGEDVRVLPVLSGSVFGDPNANGVIDGGESGLAGVTVQLYNAAGTSLLSTATTDSSGFYRFGVSPNATYTVRVPTSPSGQGPTTPSPASRSVPVTTASVPGQNFGFMALPTCSAVLATSSSNTGLYVLNTGSGAPLGSALRTLQSPTEAMAVLGSGGNAARVYYLGTPGASTVPLRFNDLSTGTDALAATITLPTTAGAVGARMAISGAGLGYLMFSDGTLMSFTTSTPSSTVTSLGTVALRNVAGGSVSSYTTGDMAFDSGGVLWTVMTDNSAGPARGQSLLFSLAVGSTPPSATPVDNVTVGGADVTQTLTGLAFDGAGALTATSVNDVFTLSAASVDSVRANTSASSVPISDLGSCSYPALTPALTISKAVSAAAVRPGDGLTFTLSLSNTGTAAATGVTLTDAIPANTTYVAGSTTLNGVAVADTGSAMPYAAGSLAGSAGSFPGVLTVGTGKTGTVSFRVTVSAAYPDAAPGVSNTATVTYSGGAAGGLTSNQTTTGVGTDLVVTKTGPQYISAGRTLSYTVKVSNAGLRGADGAVVRDPAVPNFSATAVSCAASGGAVCPAGLSVAAVQAGVTLTTFPRGGALTFTVEGTAGSGTIVNSASVSAPASLPDLDPANNAASATTGVINVQLTKEVRNCGPLASAAPCPATAAWSTAGSGRPGDVLEYRISYANTGSANAKAVVINDDVPSNTDADLNGYGAGRGVSWSASATPLTSQDGDDAGSLSASALRLSLGTLAPGTSGSVSFRARIR</sequence>
<dbReference type="Gene3D" id="2.60.40.10">
    <property type="entry name" value="Immunoglobulins"/>
    <property type="match status" value="2"/>
</dbReference>
<dbReference type="SUPFAM" id="SSF117074">
    <property type="entry name" value="Hypothetical protein PA1324"/>
    <property type="match status" value="1"/>
</dbReference>
<name>A0A2K3USN4_9DEIO</name>
<accession>A0A2K3USN4</accession>
<evidence type="ECO:0000256" key="4">
    <source>
        <dbReference type="SAM" id="MobiDB-lite"/>
    </source>
</evidence>
<keyword evidence="8" id="KW-1185">Reference proteome</keyword>
<dbReference type="Proteomes" id="UP000236379">
    <property type="component" value="Unassembled WGS sequence"/>
</dbReference>
<dbReference type="Pfam" id="PF01345">
    <property type="entry name" value="DUF11"/>
    <property type="match status" value="3"/>
</dbReference>
<dbReference type="NCBIfam" id="TIGR01451">
    <property type="entry name" value="B_ant_repeat"/>
    <property type="match status" value="3"/>
</dbReference>
<dbReference type="GO" id="GO:0005576">
    <property type="term" value="C:extracellular region"/>
    <property type="evidence" value="ECO:0007669"/>
    <property type="project" value="UniProtKB-SubCell"/>
</dbReference>
<dbReference type="InterPro" id="IPR033764">
    <property type="entry name" value="Sdr_B"/>
</dbReference>
<feature type="compositionally biased region" description="Gly residues" evidence="4">
    <location>
        <begin position="389"/>
        <end position="412"/>
    </location>
</feature>
<evidence type="ECO:0000256" key="2">
    <source>
        <dbReference type="ARBA" id="ARBA00022525"/>
    </source>
</evidence>
<dbReference type="InterPro" id="IPR047589">
    <property type="entry name" value="DUF11_rpt"/>
</dbReference>
<feature type="compositionally biased region" description="Low complexity" evidence="4">
    <location>
        <begin position="678"/>
        <end position="691"/>
    </location>
</feature>
<evidence type="ECO:0000259" key="5">
    <source>
        <dbReference type="Pfam" id="PF01345"/>
    </source>
</evidence>
<feature type="domain" description="DUF11" evidence="5">
    <location>
        <begin position="972"/>
        <end position="1089"/>
    </location>
</feature>
<feature type="domain" description="DUF11" evidence="5">
    <location>
        <begin position="470"/>
        <end position="596"/>
    </location>
</feature>
<organism evidence="7 8">
    <name type="scientific">Deinococcus koreensis</name>
    <dbReference type="NCBI Taxonomy" id="2054903"/>
    <lineage>
        <taxon>Bacteria</taxon>
        <taxon>Thermotogati</taxon>
        <taxon>Deinococcota</taxon>
        <taxon>Deinococci</taxon>
        <taxon>Deinococcales</taxon>
        <taxon>Deinococcaceae</taxon>
        <taxon>Deinococcus</taxon>
    </lineage>
</organism>
<feature type="domain" description="DUF11" evidence="5">
    <location>
        <begin position="1110"/>
        <end position="1231"/>
    </location>
</feature>
<feature type="region of interest" description="Disordered" evidence="4">
    <location>
        <begin position="196"/>
        <end position="215"/>
    </location>
</feature>
<proteinExistence type="predicted"/>
<dbReference type="InterPro" id="IPR013783">
    <property type="entry name" value="Ig-like_fold"/>
</dbReference>
<comment type="subcellular location">
    <subcellularLocation>
        <location evidence="1">Secreted</location>
    </subcellularLocation>
</comment>
<dbReference type="PANTHER" id="PTHR34819">
    <property type="entry name" value="LARGE CYSTEINE-RICH PERIPLASMIC PROTEIN OMCB"/>
    <property type="match status" value="1"/>
</dbReference>
<evidence type="ECO:0000256" key="3">
    <source>
        <dbReference type="ARBA" id="ARBA00022729"/>
    </source>
</evidence>
<evidence type="ECO:0008006" key="9">
    <source>
        <dbReference type="Google" id="ProtNLM"/>
    </source>
</evidence>
<evidence type="ECO:0000256" key="1">
    <source>
        <dbReference type="ARBA" id="ARBA00004613"/>
    </source>
</evidence>
<dbReference type="Gene3D" id="2.60.40.740">
    <property type="match status" value="1"/>
</dbReference>